<dbReference type="Proteomes" id="UP000198525">
    <property type="component" value="Unassembled WGS sequence"/>
</dbReference>
<accession>A0A1G8XDN3</accession>
<organism evidence="1 2">
    <name type="scientific">Billgrantia gudaonensis</name>
    <dbReference type="NCBI Taxonomy" id="376427"/>
    <lineage>
        <taxon>Bacteria</taxon>
        <taxon>Pseudomonadati</taxon>
        <taxon>Pseudomonadota</taxon>
        <taxon>Gammaproteobacteria</taxon>
        <taxon>Oceanospirillales</taxon>
        <taxon>Halomonadaceae</taxon>
        <taxon>Billgrantia</taxon>
    </lineage>
</organism>
<keyword evidence="2" id="KW-1185">Reference proteome</keyword>
<dbReference type="STRING" id="376427.SAMN04487954_1098"/>
<sequence length="100" mass="11120">MTAITIAQTIADLLNNDGQQFDTDDGRNLVELCEERNATVEYAVRAYADDEEQTQYWEAGFSGDHFAGDPVRYVFSDGSAIVEAGEGWDIEGDEPFSWAM</sequence>
<proteinExistence type="predicted"/>
<evidence type="ECO:0000313" key="2">
    <source>
        <dbReference type="Proteomes" id="UP000198525"/>
    </source>
</evidence>
<dbReference type="EMBL" id="FNES01000009">
    <property type="protein sequence ID" value="SDJ88516.1"/>
    <property type="molecule type" value="Genomic_DNA"/>
</dbReference>
<evidence type="ECO:0000313" key="1">
    <source>
        <dbReference type="EMBL" id="SDJ88516.1"/>
    </source>
</evidence>
<dbReference type="RefSeq" id="WP_089686285.1">
    <property type="nucleotide sequence ID" value="NZ_FNES01000009.1"/>
</dbReference>
<dbReference type="OrthoDB" id="9833385at2"/>
<protein>
    <submittedName>
        <fullName evidence="1">Uncharacterized protein</fullName>
    </submittedName>
</protein>
<dbReference type="AlphaFoldDB" id="A0A1G8XDN3"/>
<gene>
    <name evidence="1" type="ORF">SAMN04487954_1098</name>
</gene>
<reference evidence="1 2" key="1">
    <citation type="submission" date="2016-10" db="EMBL/GenBank/DDBJ databases">
        <authorList>
            <person name="de Groot N.N."/>
        </authorList>
    </citation>
    <scope>NUCLEOTIDE SEQUENCE [LARGE SCALE GENOMIC DNA]</scope>
    <source>
        <strain evidence="1 2">CGMCC 1.6133</strain>
    </source>
</reference>
<name>A0A1G8XDN3_9GAMM</name>